<dbReference type="Proteomes" id="UP000887580">
    <property type="component" value="Unplaced"/>
</dbReference>
<organism evidence="1 2">
    <name type="scientific">Panagrolaimus sp. PS1159</name>
    <dbReference type="NCBI Taxonomy" id="55785"/>
    <lineage>
        <taxon>Eukaryota</taxon>
        <taxon>Metazoa</taxon>
        <taxon>Ecdysozoa</taxon>
        <taxon>Nematoda</taxon>
        <taxon>Chromadorea</taxon>
        <taxon>Rhabditida</taxon>
        <taxon>Tylenchina</taxon>
        <taxon>Panagrolaimomorpha</taxon>
        <taxon>Panagrolaimoidea</taxon>
        <taxon>Panagrolaimidae</taxon>
        <taxon>Panagrolaimus</taxon>
    </lineage>
</organism>
<dbReference type="WBParaSite" id="PS1159_v2.g736.t1">
    <property type="protein sequence ID" value="PS1159_v2.g736.t1"/>
    <property type="gene ID" value="PS1159_v2.g736"/>
</dbReference>
<reference evidence="2" key="1">
    <citation type="submission" date="2022-11" db="UniProtKB">
        <authorList>
            <consortium name="WormBaseParasite"/>
        </authorList>
    </citation>
    <scope>IDENTIFICATION</scope>
</reference>
<protein>
    <submittedName>
        <fullName evidence="2">[Histone H3]-trimethyl-L-lysine(4) demethylase</fullName>
    </submittedName>
</protein>
<name>A0AC35GPM8_9BILA</name>
<evidence type="ECO:0000313" key="2">
    <source>
        <dbReference type="WBParaSite" id="PS1159_v2.g736.t1"/>
    </source>
</evidence>
<accession>A0AC35GPM8</accession>
<proteinExistence type="predicted"/>
<evidence type="ECO:0000313" key="1">
    <source>
        <dbReference type="Proteomes" id="UP000887580"/>
    </source>
</evidence>
<sequence>MAKVKKPIQNYYKDHISPPFAKIFYPTSDEFADPFSYVESIRDEGREYGVIKIIPPADFKPPFSLARSLEFKPRSQRLSMTDAFNREHYLILDKLKVFYRNDEAKRKPPKFGKELLNLAIFSLAVDSYEVRKDPDNIELWKTVAILCNIESKFAPALKLYYYSVISPFRVSLRTEQQLRRRARTGRHAIRKYKLTKRGKGPRQWWYNIRKSPTPEIEEDDEELPNNIDLDDNVKNELPDLLDEPQPGLSSVTKIPPKIKSQADSNFPFRPLNFCLNLENINRKRSSSRDEEEIGPILKRIRSIIPTPPQIVTDDSAPSDGYQTPSPPAKEESPSENIPLPEPKIRRSSRKATAAAVKKIASFHNGKKLLSPENQQSNRIIRPKKPKRPVEEPPLQKQRELLPTHIKAPKKANNRKRQRNSQTPKPNKPSSRSIHLKPELVKTFFEAPDRFSLQKFREHADAFKAEFFHAKKASDVTVGEVEKIFWKNVGDLHSDLFAFYGADLNSGNFGSGFPLRAKTDEEYEEMSPELKYYSEHPWNLNNLPIASQSAFYHLEENISGMTIPWVYVGMCFSLFCWHVEDHWTYSINYMHEGETKVWYGIPEKHASKFDYLMRQTAPELFEEHPDLLHHMSTMAHPQFLVDNDIDVYTVHQNIGEIVITFPRAYHAGFNAGYNVAEAVNFAPYDWLRFGRLCLQNYADVGRACVFSHDSLVLSMAKDFDELDPTMLKPVIEEYTAMITRDLGYRKYLKANDFPFNNHAINLLDVAPSDDIRSCIHCNTLLYSAAVICPHLRVTCPLHFKSICKMCSIDKLRFAYTSDPISLYTDLKEFLTISDPWLTYIGLIQKVVKDLMNHKERYSYEDLIRIKEAGEKAKFPITKDIEDLDLLMTNFEEFAAEVQSYLPTFEEAKLDDIEENRTYFPPLRDNSNLTLEDVKRKVDEYPVHSKHLDKIMEHYILKADGGKDRCQQIIEEIRNSTEDYKTLLIKSKALAKEFSDWPQDDSSVLQLSKEVNRIEWLLRVEVIKRVRHLDSYQQANDIRDEAIKAGCKLKAKEFTTWTLKDLQDIIKEGEKYSKNCSNVREALQWLNELYNEGVKCESALKEFLEENEIQGKGYEAALAYTEKYVDGFTWFDGENYNKYYFINEACLRIGKDLTNFLSNMTMYCTEPLKSFCSRFKKNILLRESTLHQIFLEGIKRVEFLQTSLLSHFRMKKPYYRVHDTILGRYDLPELHKTGKFRLPYVPESLEEFELMPFMNNKESLVDYIYDNNDHCRKYLIEIYKINTNPENDSRKSVCVCGTAVDKTISTPLSSISCIICAAEMHTGCAPWHPFFDRIESSIKPGIYMCPRCIRSKRPYLDDLQHLLDDEMNDSADYVAFKTFFNLHKNGIDHFLSLNHSELSDNEFRIEASIMLSSEIMDDKVYSIILNHPIFSNYFTEEQTIRCKIARYLAQAKDKCTYIQPFIFEASKIRRRSNATIKDSTISKKPSVFDIDEVECRAGKNACIHPIGKSIVIKCMTKGCNNFYHFTCIPWNLKTAETCDNFKCQICLGI</sequence>